<keyword evidence="4" id="KW-0493">Microtubule</keyword>
<comment type="subcellular location">
    <subcellularLocation>
        <location evidence="1">Cytoplasm</location>
        <location evidence="1">Cytoskeleton</location>
    </subcellularLocation>
</comment>
<feature type="coiled-coil region" evidence="7">
    <location>
        <begin position="99"/>
        <end position="182"/>
    </location>
</feature>
<organism evidence="10 11">
    <name type="scientific">Erysiphe pulchra</name>
    <dbReference type="NCBI Taxonomy" id="225359"/>
    <lineage>
        <taxon>Eukaryota</taxon>
        <taxon>Fungi</taxon>
        <taxon>Dikarya</taxon>
        <taxon>Ascomycota</taxon>
        <taxon>Pezizomycotina</taxon>
        <taxon>Leotiomycetes</taxon>
        <taxon>Erysiphales</taxon>
        <taxon>Erysiphaceae</taxon>
        <taxon>Erysiphe</taxon>
    </lineage>
</organism>
<feature type="coiled-coil region" evidence="7">
    <location>
        <begin position="14"/>
        <end position="59"/>
    </location>
</feature>
<evidence type="ECO:0000256" key="4">
    <source>
        <dbReference type="ARBA" id="ARBA00022701"/>
    </source>
</evidence>
<feature type="region of interest" description="Disordered" evidence="8">
    <location>
        <begin position="339"/>
        <end position="580"/>
    </location>
</feature>
<evidence type="ECO:0000256" key="2">
    <source>
        <dbReference type="ARBA" id="ARBA00007429"/>
    </source>
</evidence>
<dbReference type="GO" id="GO:0000132">
    <property type="term" value="P:establishment of mitotic spindle orientation"/>
    <property type="evidence" value="ECO:0007669"/>
    <property type="project" value="TreeGrafter"/>
</dbReference>
<feature type="compositionally biased region" description="Polar residues" evidence="8">
    <location>
        <begin position="366"/>
        <end position="377"/>
    </location>
</feature>
<dbReference type="Gene3D" id="6.10.250.1080">
    <property type="match status" value="1"/>
</dbReference>
<dbReference type="GO" id="GO:0051642">
    <property type="term" value="P:centrosome localization"/>
    <property type="evidence" value="ECO:0007669"/>
    <property type="project" value="TreeGrafter"/>
</dbReference>
<dbReference type="InterPro" id="IPR033494">
    <property type="entry name" value="NUDE"/>
</dbReference>
<evidence type="ECO:0000256" key="5">
    <source>
        <dbReference type="ARBA" id="ARBA00023054"/>
    </source>
</evidence>
<keyword evidence="6" id="KW-0206">Cytoskeleton</keyword>
<keyword evidence="5 7" id="KW-0175">Coiled coil</keyword>
<name>A0A2S4PSC3_9PEZI</name>
<feature type="compositionally biased region" description="Low complexity" evidence="8">
    <location>
        <begin position="476"/>
        <end position="493"/>
    </location>
</feature>
<accession>A0A2S4PSC3</accession>
<dbReference type="GO" id="GO:0007020">
    <property type="term" value="P:microtubule nucleation"/>
    <property type="evidence" value="ECO:0007669"/>
    <property type="project" value="TreeGrafter"/>
</dbReference>
<dbReference type="EMBL" id="PEDP01000803">
    <property type="protein sequence ID" value="POS84916.1"/>
    <property type="molecule type" value="Genomic_DNA"/>
</dbReference>
<feature type="compositionally biased region" description="Polar residues" evidence="8">
    <location>
        <begin position="457"/>
        <end position="475"/>
    </location>
</feature>
<dbReference type="Pfam" id="PF04880">
    <property type="entry name" value="NUDE_C"/>
    <property type="match status" value="1"/>
</dbReference>
<dbReference type="PANTHER" id="PTHR10921">
    <property type="entry name" value="NUCLEAR DISTRIBUTION PROTEIN NUDE HOMOLOG 1"/>
    <property type="match status" value="1"/>
</dbReference>
<dbReference type="InterPro" id="IPR006964">
    <property type="entry name" value="NUDE_dom"/>
</dbReference>
<feature type="compositionally biased region" description="Polar residues" evidence="8">
    <location>
        <begin position="386"/>
        <end position="440"/>
    </location>
</feature>
<keyword evidence="11" id="KW-1185">Reference proteome</keyword>
<dbReference type="GO" id="GO:0000776">
    <property type="term" value="C:kinetochore"/>
    <property type="evidence" value="ECO:0007669"/>
    <property type="project" value="TreeGrafter"/>
</dbReference>
<evidence type="ECO:0000256" key="1">
    <source>
        <dbReference type="ARBA" id="ARBA00004245"/>
    </source>
</evidence>
<dbReference type="GO" id="GO:0005874">
    <property type="term" value="C:microtubule"/>
    <property type="evidence" value="ECO:0007669"/>
    <property type="project" value="UniProtKB-KW"/>
</dbReference>
<feature type="region of interest" description="Disordered" evidence="8">
    <location>
        <begin position="201"/>
        <end position="296"/>
    </location>
</feature>
<dbReference type="STRING" id="225359.A0A2S4PSC3"/>
<dbReference type="Proteomes" id="UP000237438">
    <property type="component" value="Unassembled WGS sequence"/>
</dbReference>
<dbReference type="GO" id="GO:0008017">
    <property type="term" value="F:microtubule binding"/>
    <property type="evidence" value="ECO:0007669"/>
    <property type="project" value="InterPro"/>
</dbReference>
<evidence type="ECO:0000256" key="8">
    <source>
        <dbReference type="SAM" id="MobiDB-lite"/>
    </source>
</evidence>
<dbReference type="PANTHER" id="PTHR10921:SF1">
    <property type="entry name" value="NUCLEAR DISTRIBUTION PROTEIN NUDE HOMOLOG"/>
    <property type="match status" value="1"/>
</dbReference>
<dbReference type="OrthoDB" id="5877028at2759"/>
<proteinExistence type="inferred from homology"/>
<feature type="domain" description="NUDE" evidence="9">
    <location>
        <begin position="126"/>
        <end position="292"/>
    </location>
</feature>
<keyword evidence="3" id="KW-0963">Cytoplasm</keyword>
<comment type="similarity">
    <text evidence="2">Belongs to the nudE family.</text>
</comment>
<dbReference type="GO" id="GO:0005871">
    <property type="term" value="C:kinesin complex"/>
    <property type="evidence" value="ECO:0007669"/>
    <property type="project" value="TreeGrafter"/>
</dbReference>
<comment type="caution">
    <text evidence="10">The sequence shown here is derived from an EMBL/GenBank/DDBJ whole genome shotgun (WGS) entry which is preliminary data.</text>
</comment>
<feature type="compositionally biased region" description="Basic and acidic residues" evidence="8">
    <location>
        <begin position="441"/>
        <end position="451"/>
    </location>
</feature>
<evidence type="ECO:0000259" key="9">
    <source>
        <dbReference type="Pfam" id="PF04880"/>
    </source>
</evidence>
<evidence type="ECO:0000256" key="7">
    <source>
        <dbReference type="SAM" id="Coils"/>
    </source>
</evidence>
<gene>
    <name evidence="10" type="ORF">EPUL_002974</name>
</gene>
<evidence type="ECO:0000256" key="3">
    <source>
        <dbReference type="ARBA" id="ARBA00022490"/>
    </source>
</evidence>
<dbReference type="AlphaFoldDB" id="A0A2S4PSC3"/>
<feature type="compositionally biased region" description="Basic and acidic residues" evidence="8">
    <location>
        <begin position="223"/>
        <end position="232"/>
    </location>
</feature>
<reference evidence="10 11" key="1">
    <citation type="submission" date="2017-10" db="EMBL/GenBank/DDBJ databases">
        <title>Development of genomic resources for the powdery mildew, Erysiphe pulchra.</title>
        <authorList>
            <person name="Wadl P.A."/>
            <person name="Mack B.M."/>
            <person name="Moore G."/>
            <person name="Beltz S.B."/>
        </authorList>
    </citation>
    <scope>NUCLEOTIDE SEQUENCE [LARGE SCALE GENOMIC DNA]</scope>
    <source>
        <strain evidence="10">Cflorida</strain>
    </source>
</reference>
<protein>
    <recommendedName>
        <fullName evidence="9">NUDE domain-containing protein</fullName>
    </recommendedName>
</protein>
<feature type="compositionally biased region" description="Polar residues" evidence="8">
    <location>
        <begin position="201"/>
        <end position="220"/>
    </location>
</feature>
<evidence type="ECO:0000256" key="6">
    <source>
        <dbReference type="ARBA" id="ARBA00023212"/>
    </source>
</evidence>
<evidence type="ECO:0000313" key="10">
    <source>
        <dbReference type="EMBL" id="POS84916.1"/>
    </source>
</evidence>
<dbReference type="GO" id="GO:0047496">
    <property type="term" value="P:vesicle transport along microtubule"/>
    <property type="evidence" value="ECO:0007669"/>
    <property type="project" value="TreeGrafter"/>
</dbReference>
<dbReference type="GO" id="GO:0007059">
    <property type="term" value="P:chromosome segregation"/>
    <property type="evidence" value="ECO:0007669"/>
    <property type="project" value="TreeGrafter"/>
</dbReference>
<evidence type="ECO:0000313" key="11">
    <source>
        <dbReference type="Proteomes" id="UP000237438"/>
    </source>
</evidence>
<sequence length="580" mass="64444">MEVLSSPPAPEGSLAYYKSQYEQLEHDLAEFQASSHQLEVELEKDVEAAEKRERTLKEKVESLGFEVDEWKAKYKQSKLESSAAQSTLQKEITTLRDASRTLQLKLRDIEVENDDFERQARNTSSSLEDLESKYNVAIERVVLMEEEIKIGEQERENLRIENQRLRDELSDVKIEAEVMQDKFRKLQSSLTATTMTTTNLSDDSFSPDKSISSPLITTPPETKPIDFIKHGNETPPSPPISETSGPMKASIKTPTSVPKSRLRLPSRDFSSTPKATARYASSGFRNSRGSAVTGRNDRVRNATPSVIRHTKAKAPATRGLPNSNSLTHIRSLTAQMQRLEQRVQSARSKLPTPVVTPPRSSPRSELLNTQIPSSVTIRTKRKIAGSNVSMSSMTSEDPQDLSSKHNSTSSITGVSRLSFGSDQIKTNDSRVSSRLSGNYTRSDRPASRSEIARPLSRASNSGMRNSLGMFSQSQYSESQRLRLSLGSSYGSSPHGHRQSKSNSRVNLEDSRTFHCVSPTRRKTCSKSEESSSIPLYNAGLRRKSGPSVPSSRRIGSENISDSGMKPPSRPRKLSDLGETY</sequence>